<proteinExistence type="inferred from homology"/>
<dbReference type="InterPro" id="IPR007749">
    <property type="entry name" value="DUF677"/>
</dbReference>
<organism evidence="7 8">
    <name type="scientific">Dioscorea cayennensis subsp. rotundata</name>
    <name type="common">White Guinea yam</name>
    <name type="synonym">Dioscorea rotundata</name>
    <dbReference type="NCBI Taxonomy" id="55577"/>
    <lineage>
        <taxon>Eukaryota</taxon>
        <taxon>Viridiplantae</taxon>
        <taxon>Streptophyta</taxon>
        <taxon>Embryophyta</taxon>
        <taxon>Tracheophyta</taxon>
        <taxon>Spermatophyta</taxon>
        <taxon>Magnoliopsida</taxon>
        <taxon>Liliopsida</taxon>
        <taxon>Dioscoreales</taxon>
        <taxon>Dioscoreaceae</taxon>
        <taxon>Dioscorea</taxon>
    </lineage>
</organism>
<reference evidence="8" key="1">
    <citation type="submission" date="2025-08" db="UniProtKB">
        <authorList>
            <consortium name="RefSeq"/>
        </authorList>
    </citation>
    <scope>IDENTIFICATION</scope>
</reference>
<evidence type="ECO:0000313" key="7">
    <source>
        <dbReference type="Proteomes" id="UP001515500"/>
    </source>
</evidence>
<evidence type="ECO:0000313" key="8">
    <source>
        <dbReference type="RefSeq" id="XP_039128859.1"/>
    </source>
</evidence>
<evidence type="ECO:0000256" key="1">
    <source>
        <dbReference type="ARBA" id="ARBA00004370"/>
    </source>
</evidence>
<comment type="subcellular location">
    <subcellularLocation>
        <location evidence="1">Membrane</location>
    </subcellularLocation>
</comment>
<evidence type="ECO:0000256" key="4">
    <source>
        <dbReference type="ARBA" id="ARBA00022989"/>
    </source>
</evidence>
<evidence type="ECO:0000256" key="6">
    <source>
        <dbReference type="SAM" id="Phobius"/>
    </source>
</evidence>
<keyword evidence="3 6" id="KW-0812">Transmembrane</keyword>
<dbReference type="RefSeq" id="XP_039128859.1">
    <property type="nucleotide sequence ID" value="XM_039272925.1"/>
</dbReference>
<keyword evidence="7" id="KW-1185">Reference proteome</keyword>
<dbReference type="GO" id="GO:0016020">
    <property type="term" value="C:membrane"/>
    <property type="evidence" value="ECO:0007669"/>
    <property type="project" value="UniProtKB-SubCell"/>
</dbReference>
<dbReference type="Pfam" id="PF05055">
    <property type="entry name" value="DUF677"/>
    <property type="match status" value="1"/>
</dbReference>
<accession>A0AB40BNW9</accession>
<comment type="similarity">
    <text evidence="2">Belongs to the UPF0496 family.</text>
</comment>
<dbReference type="AlphaFoldDB" id="A0AB40BNW9"/>
<feature type="transmembrane region" description="Helical" evidence="6">
    <location>
        <begin position="182"/>
        <end position="204"/>
    </location>
</feature>
<sequence length="289" mass="32757">MGCITSTTINPADYSPAVRRSMGRAISTVTTDAATLHSLSFTALQAATSALVDVERDAFDNIVQLKDEISANPDLLFIVEHYLESSIHALRFFTVLKYSLSKARENELLVRDALLLFEEGQDLSATLEKLQEFKDEGDPFTENFFNEFKLVCEHQQSILHELLLRKQVLDEKLRKVTAWRKVWHIIYSAVFAAVLICSAVLAAMSMPSAVMTVASAASSAMEQLKQWVDSVWERFQKSYEEERRVIQSLGKGTLIAIHELNSMKSLVEDLEEKIRYLIHNADVDPTWRL</sequence>
<evidence type="ECO:0000256" key="3">
    <source>
        <dbReference type="ARBA" id="ARBA00022692"/>
    </source>
</evidence>
<gene>
    <name evidence="8" type="primary">LOC120264989</name>
</gene>
<evidence type="ECO:0000256" key="5">
    <source>
        <dbReference type="ARBA" id="ARBA00023136"/>
    </source>
</evidence>
<dbReference type="Proteomes" id="UP001515500">
    <property type="component" value="Chromosome 7"/>
</dbReference>
<name>A0AB40BNW9_DIOCR</name>
<keyword evidence="4 6" id="KW-1133">Transmembrane helix</keyword>
<evidence type="ECO:0000256" key="2">
    <source>
        <dbReference type="ARBA" id="ARBA00009074"/>
    </source>
</evidence>
<keyword evidence="5 6" id="KW-0472">Membrane</keyword>
<protein>
    <submittedName>
        <fullName evidence="8">UPF0496 protein 1-like</fullName>
    </submittedName>
</protein>
<dbReference type="PANTHER" id="PTHR31113">
    <property type="entry name" value="UPF0496 PROTEIN 3-RELATED"/>
    <property type="match status" value="1"/>
</dbReference>
<dbReference type="GeneID" id="120264989"/>
<dbReference type="PANTHER" id="PTHR31113:SF3">
    <property type="entry name" value="UPF0496 PROTEIN 1"/>
    <property type="match status" value="1"/>
</dbReference>